<accession>A0AAU7W6S3</accession>
<evidence type="ECO:0000256" key="2">
    <source>
        <dbReference type="SAM" id="Phobius"/>
    </source>
</evidence>
<feature type="compositionally biased region" description="Low complexity" evidence="1">
    <location>
        <begin position="85"/>
        <end position="95"/>
    </location>
</feature>
<gene>
    <name evidence="3" type="ORF">ABIQ69_00225</name>
</gene>
<feature type="transmembrane region" description="Helical" evidence="2">
    <location>
        <begin position="24"/>
        <end position="42"/>
    </location>
</feature>
<reference evidence="3" key="1">
    <citation type="submission" date="2024-05" db="EMBL/GenBank/DDBJ databases">
        <authorList>
            <person name="Yu L."/>
        </authorList>
    </citation>
    <scope>NUCLEOTIDE SEQUENCE</scope>
    <source>
        <strain evidence="3">G08B096</strain>
    </source>
</reference>
<evidence type="ECO:0008006" key="4">
    <source>
        <dbReference type="Google" id="ProtNLM"/>
    </source>
</evidence>
<organism evidence="3">
    <name type="scientific">Agromyces sp. G08B096</name>
    <dbReference type="NCBI Taxonomy" id="3156399"/>
    <lineage>
        <taxon>Bacteria</taxon>
        <taxon>Bacillati</taxon>
        <taxon>Actinomycetota</taxon>
        <taxon>Actinomycetes</taxon>
        <taxon>Micrococcales</taxon>
        <taxon>Microbacteriaceae</taxon>
        <taxon>Agromyces</taxon>
    </lineage>
</organism>
<dbReference type="EMBL" id="CP158374">
    <property type="protein sequence ID" value="XBX82372.1"/>
    <property type="molecule type" value="Genomic_DNA"/>
</dbReference>
<feature type="region of interest" description="Disordered" evidence="1">
    <location>
        <begin position="81"/>
        <end position="108"/>
    </location>
</feature>
<name>A0AAU7W6S3_9MICO</name>
<evidence type="ECO:0000313" key="3">
    <source>
        <dbReference type="EMBL" id="XBX82372.1"/>
    </source>
</evidence>
<proteinExistence type="predicted"/>
<feature type="transmembrane region" description="Helical" evidence="2">
    <location>
        <begin position="48"/>
        <end position="67"/>
    </location>
</feature>
<dbReference type="RefSeq" id="WP_350348391.1">
    <property type="nucleotide sequence ID" value="NZ_CP158374.1"/>
</dbReference>
<protein>
    <recommendedName>
        <fullName evidence="4">ABC transporter ATP-binding protein</fullName>
    </recommendedName>
</protein>
<dbReference type="AlphaFoldDB" id="A0AAU7W6S3"/>
<keyword evidence="2" id="KW-1133">Transmembrane helix</keyword>
<keyword evidence="2" id="KW-0472">Membrane</keyword>
<sequence>MTQPGQHPGQYEPSRREVLRPAEYVGGAAIAAIFVGAITLMVTRDWTLTLIGTGAVFIIVLVVLALLQMAVKPDATERAEIAETDASASGDAAPGEAGGGAEPKGPAH</sequence>
<evidence type="ECO:0000256" key="1">
    <source>
        <dbReference type="SAM" id="MobiDB-lite"/>
    </source>
</evidence>
<keyword evidence="2" id="KW-0812">Transmembrane</keyword>